<evidence type="ECO:0000313" key="2">
    <source>
        <dbReference type="Proteomes" id="UP000595197"/>
    </source>
</evidence>
<organism evidence="1 2">
    <name type="scientific">Skermanella cutis</name>
    <dbReference type="NCBI Taxonomy" id="2775420"/>
    <lineage>
        <taxon>Bacteria</taxon>
        <taxon>Pseudomonadati</taxon>
        <taxon>Pseudomonadota</taxon>
        <taxon>Alphaproteobacteria</taxon>
        <taxon>Rhodospirillales</taxon>
        <taxon>Azospirillaceae</taxon>
        <taxon>Skermanella</taxon>
    </lineage>
</organism>
<dbReference type="RefSeq" id="WP_201083646.1">
    <property type="nucleotide sequence ID" value="NZ_CP067423.1"/>
</dbReference>
<keyword evidence="2" id="KW-1185">Reference proteome</keyword>
<evidence type="ECO:0000313" key="1">
    <source>
        <dbReference type="EMBL" id="QQP93836.1"/>
    </source>
</evidence>
<geneLocation type="plasmid" evidence="1 2">
    <name>pTT6-3</name>
</geneLocation>
<gene>
    <name evidence="1" type="ORF">IGS68_34505</name>
</gene>
<proteinExistence type="predicted"/>
<reference evidence="1" key="1">
    <citation type="submission" date="2021-02" db="EMBL/GenBank/DDBJ databases">
        <title>Skermanella TT6 skin isolate.</title>
        <authorList>
            <person name="Lee K."/>
            <person name="Ganzorig M."/>
        </authorList>
    </citation>
    <scope>NUCLEOTIDE SEQUENCE</scope>
    <source>
        <strain evidence="1">TT6</strain>
    </source>
</reference>
<accession>A0ABX7BHF8</accession>
<dbReference type="Proteomes" id="UP000595197">
    <property type="component" value="Plasmid pTT6-3"/>
</dbReference>
<dbReference type="EMBL" id="CP067423">
    <property type="protein sequence ID" value="QQP93836.1"/>
    <property type="molecule type" value="Genomic_DNA"/>
</dbReference>
<name>A0ABX7BHF8_9PROT</name>
<protein>
    <submittedName>
        <fullName evidence="1">Uncharacterized protein</fullName>
    </submittedName>
</protein>
<keyword evidence="1" id="KW-0614">Plasmid</keyword>
<sequence length="137" mass="14831">MSNFKVDSNFESNHGRRDVVDASGYLADQGRSIPMAVANVALRAMIDPRITSATALHAIGVMSHHADETGAIHPADDGQIVTDPDYLSRRLGVTKAAIFRVYNLLVELGYIDWRKAARGAERTAGITGQVRLIVSAQ</sequence>